<dbReference type="InterPro" id="IPR013563">
    <property type="entry name" value="Oligopep_ABC_C"/>
</dbReference>
<dbReference type="InterPro" id="IPR050388">
    <property type="entry name" value="ABC_Ni/Peptide_Import"/>
</dbReference>
<dbReference type="GO" id="GO:0005524">
    <property type="term" value="F:ATP binding"/>
    <property type="evidence" value="ECO:0007669"/>
    <property type="project" value="UniProtKB-KW"/>
</dbReference>
<evidence type="ECO:0000256" key="3">
    <source>
        <dbReference type="ARBA" id="ARBA00022448"/>
    </source>
</evidence>
<organism evidence="9 10">
    <name type="scientific">Cohnella luojiensis</name>
    <dbReference type="NCBI Taxonomy" id="652876"/>
    <lineage>
        <taxon>Bacteria</taxon>
        <taxon>Bacillati</taxon>
        <taxon>Bacillota</taxon>
        <taxon>Bacilli</taxon>
        <taxon>Bacillales</taxon>
        <taxon>Paenibacillaceae</taxon>
        <taxon>Cohnella</taxon>
    </lineage>
</organism>
<dbReference type="InterPro" id="IPR017871">
    <property type="entry name" value="ABC_transporter-like_CS"/>
</dbReference>
<evidence type="ECO:0000256" key="2">
    <source>
        <dbReference type="ARBA" id="ARBA00005417"/>
    </source>
</evidence>
<dbReference type="GO" id="GO:0016887">
    <property type="term" value="F:ATP hydrolysis activity"/>
    <property type="evidence" value="ECO:0007669"/>
    <property type="project" value="InterPro"/>
</dbReference>
<dbReference type="PROSITE" id="PS50893">
    <property type="entry name" value="ABC_TRANSPORTER_2"/>
    <property type="match status" value="1"/>
</dbReference>
<evidence type="ECO:0000256" key="4">
    <source>
        <dbReference type="ARBA" id="ARBA00022475"/>
    </source>
</evidence>
<dbReference type="SUPFAM" id="SSF52540">
    <property type="entry name" value="P-loop containing nucleoside triphosphate hydrolases"/>
    <property type="match status" value="1"/>
</dbReference>
<dbReference type="Pfam" id="PF08352">
    <property type="entry name" value="oligo_HPY"/>
    <property type="match status" value="1"/>
</dbReference>
<keyword evidence="3" id="KW-0813">Transport</keyword>
<dbReference type="EMBL" id="SOMN01000031">
    <property type="protein sequence ID" value="TFE23755.1"/>
    <property type="molecule type" value="Genomic_DNA"/>
</dbReference>
<dbReference type="SMART" id="SM00382">
    <property type="entry name" value="AAA"/>
    <property type="match status" value="1"/>
</dbReference>
<dbReference type="PANTHER" id="PTHR43297">
    <property type="entry name" value="OLIGOPEPTIDE TRANSPORT ATP-BINDING PROTEIN APPD"/>
    <property type="match status" value="1"/>
</dbReference>
<keyword evidence="6 9" id="KW-0067">ATP-binding</keyword>
<comment type="caution">
    <text evidence="9">The sequence shown here is derived from an EMBL/GenBank/DDBJ whole genome shotgun (WGS) entry which is preliminary data.</text>
</comment>
<sequence>MNKPIAREPVLEVKNLKVSFHVREGELQAVRGVDFHVDPGEVVGIVGESGCGKSVTAQTLMRLIPSPPSRIKSGSIRFLGEEILLKSEKEMRKLRGSKMGMIFQDPMTSLNPTLTVGSQIIENLTRHLNMNAAQAKKRAIEMLKLVGIPSAETRINQYPHEFSGGMRQRVMIAIALACDPALLIADEPTTALDVTIQAQILEVMKELRSRLKTSIILITHNLGIVAGICDRVIVMYGGQVVETGTVKELFTNPKHPYTEGLLKSVPRLDSRKEEPLIPIIGTPPDLVHPPAGCAFAPRCPYTMRICQRLDPGLLDCGGTQAARCWLNHEMAQEANA</sequence>
<evidence type="ECO:0000256" key="7">
    <source>
        <dbReference type="ARBA" id="ARBA00023136"/>
    </source>
</evidence>
<dbReference type="NCBIfam" id="TIGR01727">
    <property type="entry name" value="oligo_HPY"/>
    <property type="match status" value="1"/>
</dbReference>
<evidence type="ECO:0000313" key="10">
    <source>
        <dbReference type="Proteomes" id="UP000297900"/>
    </source>
</evidence>
<dbReference type="Gene3D" id="3.40.50.300">
    <property type="entry name" value="P-loop containing nucleotide triphosphate hydrolases"/>
    <property type="match status" value="1"/>
</dbReference>
<gene>
    <name evidence="9" type="ORF">E2980_18150</name>
</gene>
<comment type="subcellular location">
    <subcellularLocation>
        <location evidence="1">Cell membrane</location>
        <topology evidence="1">Peripheral membrane protein</topology>
    </subcellularLocation>
</comment>
<dbReference type="PROSITE" id="PS00211">
    <property type="entry name" value="ABC_TRANSPORTER_1"/>
    <property type="match status" value="1"/>
</dbReference>
<keyword evidence="10" id="KW-1185">Reference proteome</keyword>
<dbReference type="InterPro" id="IPR003439">
    <property type="entry name" value="ABC_transporter-like_ATP-bd"/>
</dbReference>
<keyword evidence="4" id="KW-1003">Cell membrane</keyword>
<keyword evidence="7" id="KW-0472">Membrane</keyword>
<protein>
    <submittedName>
        <fullName evidence="9">ABC transporter ATP-binding protein</fullName>
    </submittedName>
</protein>
<dbReference type="InterPro" id="IPR027417">
    <property type="entry name" value="P-loop_NTPase"/>
</dbReference>
<proteinExistence type="inferred from homology"/>
<accession>A0A4Y8LVD3</accession>
<dbReference type="GO" id="GO:0005886">
    <property type="term" value="C:plasma membrane"/>
    <property type="evidence" value="ECO:0007669"/>
    <property type="project" value="UniProtKB-SubCell"/>
</dbReference>
<dbReference type="OrthoDB" id="9802264at2"/>
<dbReference type="PANTHER" id="PTHR43297:SF2">
    <property type="entry name" value="DIPEPTIDE TRANSPORT ATP-BINDING PROTEIN DPPD"/>
    <property type="match status" value="1"/>
</dbReference>
<keyword evidence="5" id="KW-0547">Nucleotide-binding</keyword>
<reference evidence="9 10" key="1">
    <citation type="submission" date="2019-03" db="EMBL/GenBank/DDBJ databases">
        <title>Cohnella endophytica sp. nov., a novel endophytic bacterium isolated from bark of Sonneratia apetala.</title>
        <authorList>
            <person name="Tuo L."/>
        </authorList>
    </citation>
    <scope>NUCLEOTIDE SEQUENCE [LARGE SCALE GENOMIC DNA]</scope>
    <source>
        <strain evidence="9 10">CCTCC AB 208254</strain>
    </source>
</reference>
<dbReference type="FunFam" id="3.40.50.300:FF:000016">
    <property type="entry name" value="Oligopeptide ABC transporter ATP-binding component"/>
    <property type="match status" value="1"/>
</dbReference>
<evidence type="ECO:0000313" key="9">
    <source>
        <dbReference type="EMBL" id="TFE23755.1"/>
    </source>
</evidence>
<name>A0A4Y8LVD3_9BACL</name>
<dbReference type="InterPro" id="IPR003593">
    <property type="entry name" value="AAA+_ATPase"/>
</dbReference>
<comment type="similarity">
    <text evidence="2">Belongs to the ABC transporter superfamily.</text>
</comment>
<evidence type="ECO:0000256" key="1">
    <source>
        <dbReference type="ARBA" id="ARBA00004202"/>
    </source>
</evidence>
<dbReference type="CDD" id="cd03257">
    <property type="entry name" value="ABC_NikE_OppD_transporters"/>
    <property type="match status" value="1"/>
</dbReference>
<evidence type="ECO:0000259" key="8">
    <source>
        <dbReference type="PROSITE" id="PS50893"/>
    </source>
</evidence>
<dbReference type="GO" id="GO:0015833">
    <property type="term" value="P:peptide transport"/>
    <property type="evidence" value="ECO:0007669"/>
    <property type="project" value="InterPro"/>
</dbReference>
<dbReference type="Pfam" id="PF00005">
    <property type="entry name" value="ABC_tran"/>
    <property type="match status" value="1"/>
</dbReference>
<evidence type="ECO:0000256" key="5">
    <source>
        <dbReference type="ARBA" id="ARBA00022741"/>
    </source>
</evidence>
<dbReference type="AlphaFoldDB" id="A0A4Y8LVD3"/>
<feature type="domain" description="ABC transporter" evidence="8">
    <location>
        <begin position="11"/>
        <end position="262"/>
    </location>
</feature>
<evidence type="ECO:0000256" key="6">
    <source>
        <dbReference type="ARBA" id="ARBA00022840"/>
    </source>
</evidence>
<dbReference type="RefSeq" id="WP_135153655.1">
    <property type="nucleotide sequence ID" value="NZ_SOMN01000031.1"/>
</dbReference>
<dbReference type="Proteomes" id="UP000297900">
    <property type="component" value="Unassembled WGS sequence"/>
</dbReference>